<protein>
    <submittedName>
        <fullName evidence="11">Methyl-accepting chemotaxis protein</fullName>
    </submittedName>
</protein>
<name>A0A1I4W054_9NEIS</name>
<dbReference type="AlphaFoldDB" id="A0A1I4W054"/>
<dbReference type="GO" id="GO:0016020">
    <property type="term" value="C:membrane"/>
    <property type="evidence" value="ECO:0007669"/>
    <property type="project" value="UniProtKB-SubCell"/>
</dbReference>
<dbReference type="Pfam" id="PF12729">
    <property type="entry name" value="4HB_MCP_1"/>
    <property type="match status" value="1"/>
</dbReference>
<dbReference type="PROSITE" id="PS50885">
    <property type="entry name" value="HAMP"/>
    <property type="match status" value="1"/>
</dbReference>
<keyword evidence="5 7" id="KW-0807">Transducer</keyword>
<dbReference type="PROSITE" id="PS50111">
    <property type="entry name" value="CHEMOTAXIS_TRANSDUC_2"/>
    <property type="match status" value="1"/>
</dbReference>
<evidence type="ECO:0000256" key="4">
    <source>
        <dbReference type="ARBA" id="ARBA00023136"/>
    </source>
</evidence>
<evidence type="ECO:0000256" key="2">
    <source>
        <dbReference type="ARBA" id="ARBA00022692"/>
    </source>
</evidence>
<evidence type="ECO:0000259" key="9">
    <source>
        <dbReference type="PROSITE" id="PS50111"/>
    </source>
</evidence>
<dbReference type="SUPFAM" id="SSF58104">
    <property type="entry name" value="Methyl-accepting chemotaxis protein (MCP) signaling domain"/>
    <property type="match status" value="1"/>
</dbReference>
<proteinExistence type="inferred from homology"/>
<dbReference type="CDD" id="cd06225">
    <property type="entry name" value="HAMP"/>
    <property type="match status" value="1"/>
</dbReference>
<dbReference type="PANTHER" id="PTHR32089">
    <property type="entry name" value="METHYL-ACCEPTING CHEMOTAXIS PROTEIN MCPB"/>
    <property type="match status" value="1"/>
</dbReference>
<keyword evidence="3 8" id="KW-1133">Transmembrane helix</keyword>
<dbReference type="STRING" id="83765.SAMN05660284_00467"/>
<dbReference type="RefSeq" id="WP_091190729.1">
    <property type="nucleotide sequence ID" value="NZ_FOVE01000002.1"/>
</dbReference>
<evidence type="ECO:0000256" key="8">
    <source>
        <dbReference type="SAM" id="Phobius"/>
    </source>
</evidence>
<dbReference type="Gene3D" id="1.10.287.950">
    <property type="entry name" value="Methyl-accepting chemotaxis protein"/>
    <property type="match status" value="1"/>
</dbReference>
<dbReference type="GO" id="GO:0007165">
    <property type="term" value="P:signal transduction"/>
    <property type="evidence" value="ECO:0007669"/>
    <property type="project" value="UniProtKB-KW"/>
</dbReference>
<dbReference type="InterPro" id="IPR004089">
    <property type="entry name" value="MCPsignal_dom"/>
</dbReference>
<evidence type="ECO:0000256" key="7">
    <source>
        <dbReference type="PROSITE-ProRule" id="PRU00284"/>
    </source>
</evidence>
<dbReference type="EMBL" id="FOVE01000002">
    <property type="protein sequence ID" value="SFN06840.1"/>
    <property type="molecule type" value="Genomic_DNA"/>
</dbReference>
<keyword evidence="12" id="KW-1185">Reference proteome</keyword>
<organism evidence="11 12">
    <name type="scientific">Formivibrio citricus</name>
    <dbReference type="NCBI Taxonomy" id="83765"/>
    <lineage>
        <taxon>Bacteria</taxon>
        <taxon>Pseudomonadati</taxon>
        <taxon>Pseudomonadota</taxon>
        <taxon>Betaproteobacteria</taxon>
        <taxon>Neisseriales</taxon>
        <taxon>Chitinibacteraceae</taxon>
        <taxon>Formivibrio</taxon>
    </lineage>
</organism>
<evidence type="ECO:0000256" key="3">
    <source>
        <dbReference type="ARBA" id="ARBA00022989"/>
    </source>
</evidence>
<sequence length="541" mass="57734">MALSIVRRLQIMAACSVVALLAVGITGARVTSKVNESLHNVNANTLPSVEAIADINENFMRLRILTLYHSLSAEPAKKVAVEKQMAAVRGSIDKGLARYEKERLVNSKDKELLEADKKLMVNYYTIIEKVLEKSRTEGVEAALAVINLPETQQGAAKMTEAMEAHKKYNRALADEQEKSASESARLGLIISWAMIAVGAAGVALLSIWLVRGIGRGLNSVQTAVGHIENNLDFTHRVEVHGNDELGVTAQAVNRLLEKMQGNLKTISGEVQTLAAAANQMASTADQVAKAAHQQSEAASSMAATVEEMTVNISLVGDRAQEANRISSESGQLAATGENVIGQTAHGINQIASTVHDAAARIHELEQHSQKISNVIAVIKEIADQTNLLALNAAIEAARAGEQGRGFAVVADEVRKLAERTASSTQEITNTIETMRTSASNAVQGMQGAVEEVRQGVARAQEANDSIRQIGEGSRSAVGMVEEITTAIREQGTATNNIATQVERIAQMSEESSAAAEESARAARDLDRMALGMHGIVAAYRL</sequence>
<evidence type="ECO:0000313" key="12">
    <source>
        <dbReference type="Proteomes" id="UP000242869"/>
    </source>
</evidence>
<dbReference type="Pfam" id="PF00015">
    <property type="entry name" value="MCPsignal"/>
    <property type="match status" value="1"/>
</dbReference>
<evidence type="ECO:0000259" key="10">
    <source>
        <dbReference type="PROSITE" id="PS50885"/>
    </source>
</evidence>
<comment type="subcellular location">
    <subcellularLocation>
        <location evidence="1">Membrane</location>
        <topology evidence="1">Multi-pass membrane protein</topology>
    </subcellularLocation>
</comment>
<feature type="transmembrane region" description="Helical" evidence="8">
    <location>
        <begin position="186"/>
        <end position="210"/>
    </location>
</feature>
<gene>
    <name evidence="11" type="ORF">SAMN05660284_00467</name>
</gene>
<feature type="domain" description="HAMP" evidence="10">
    <location>
        <begin position="211"/>
        <end position="264"/>
    </location>
</feature>
<evidence type="ECO:0000256" key="5">
    <source>
        <dbReference type="ARBA" id="ARBA00023224"/>
    </source>
</evidence>
<evidence type="ECO:0000313" key="11">
    <source>
        <dbReference type="EMBL" id="SFN06840.1"/>
    </source>
</evidence>
<dbReference type="InterPro" id="IPR024478">
    <property type="entry name" value="HlyB_4HB_MCP"/>
</dbReference>
<dbReference type="OrthoDB" id="9179351at2"/>
<reference evidence="12" key="1">
    <citation type="submission" date="2016-10" db="EMBL/GenBank/DDBJ databases">
        <authorList>
            <person name="Varghese N."/>
            <person name="Submissions S."/>
        </authorList>
    </citation>
    <scope>NUCLEOTIDE SEQUENCE [LARGE SCALE GENOMIC DNA]</scope>
    <source>
        <strain evidence="12">DSM 6150</strain>
    </source>
</reference>
<feature type="domain" description="Methyl-accepting transducer" evidence="9">
    <location>
        <begin position="269"/>
        <end position="505"/>
    </location>
</feature>
<keyword evidence="4 8" id="KW-0472">Membrane</keyword>
<dbReference type="Pfam" id="PF00672">
    <property type="entry name" value="HAMP"/>
    <property type="match status" value="1"/>
</dbReference>
<dbReference type="FunFam" id="1.10.287.950:FF:000001">
    <property type="entry name" value="Methyl-accepting chemotaxis sensory transducer"/>
    <property type="match status" value="1"/>
</dbReference>
<dbReference type="SMART" id="SM00283">
    <property type="entry name" value="MA"/>
    <property type="match status" value="1"/>
</dbReference>
<dbReference type="CDD" id="cd11386">
    <property type="entry name" value="MCP_signal"/>
    <property type="match status" value="1"/>
</dbReference>
<dbReference type="SMART" id="SM00304">
    <property type="entry name" value="HAMP"/>
    <property type="match status" value="1"/>
</dbReference>
<comment type="similarity">
    <text evidence="6">Belongs to the methyl-accepting chemotaxis (MCP) protein family.</text>
</comment>
<dbReference type="GO" id="GO:0006935">
    <property type="term" value="P:chemotaxis"/>
    <property type="evidence" value="ECO:0007669"/>
    <property type="project" value="UniProtKB-ARBA"/>
</dbReference>
<dbReference type="Proteomes" id="UP000242869">
    <property type="component" value="Unassembled WGS sequence"/>
</dbReference>
<evidence type="ECO:0000256" key="1">
    <source>
        <dbReference type="ARBA" id="ARBA00004141"/>
    </source>
</evidence>
<dbReference type="PANTHER" id="PTHR32089:SF119">
    <property type="entry name" value="METHYL-ACCEPTING CHEMOTAXIS PROTEIN CTPL"/>
    <property type="match status" value="1"/>
</dbReference>
<accession>A0A1I4W054</accession>
<dbReference type="InterPro" id="IPR003660">
    <property type="entry name" value="HAMP_dom"/>
</dbReference>
<keyword evidence="2 8" id="KW-0812">Transmembrane</keyword>
<evidence type="ECO:0000256" key="6">
    <source>
        <dbReference type="ARBA" id="ARBA00029447"/>
    </source>
</evidence>